<protein>
    <submittedName>
        <fullName evidence="1">Uncharacterized protein</fullName>
    </submittedName>
</protein>
<feature type="non-terminal residue" evidence="1">
    <location>
        <position position="70"/>
    </location>
</feature>
<proteinExistence type="predicted"/>
<evidence type="ECO:0000313" key="1">
    <source>
        <dbReference type="EMBL" id="GBL58531.1"/>
    </source>
</evidence>
<name>A0A4Y1ZMM9_ARAVE</name>
<keyword evidence="2" id="KW-1185">Reference proteome</keyword>
<evidence type="ECO:0000313" key="2">
    <source>
        <dbReference type="Proteomes" id="UP000499080"/>
    </source>
</evidence>
<comment type="caution">
    <text evidence="1">The sequence shown here is derived from an EMBL/GenBank/DDBJ whole genome shotgun (WGS) entry which is preliminary data.</text>
</comment>
<sequence>MMRTAPEVPSPFQTFAPHQRKDAWPPAYDLTYNRLHTLRIFSGIGSQTLRPEFETLPLPSYLRSNKVTYV</sequence>
<dbReference type="Proteomes" id="UP000499080">
    <property type="component" value="Unassembled WGS sequence"/>
</dbReference>
<reference evidence="1 2" key="1">
    <citation type="journal article" date="2019" name="Sci. Rep.">
        <title>Orb-weaving spider Araneus ventricosus genome elucidates the spidroin gene catalogue.</title>
        <authorList>
            <person name="Kono N."/>
            <person name="Nakamura H."/>
            <person name="Ohtoshi R."/>
            <person name="Moran D.A.P."/>
            <person name="Shinohara A."/>
            <person name="Yoshida Y."/>
            <person name="Fujiwara M."/>
            <person name="Mori M."/>
            <person name="Tomita M."/>
            <person name="Arakawa K."/>
        </authorList>
    </citation>
    <scope>NUCLEOTIDE SEQUENCE [LARGE SCALE GENOMIC DNA]</scope>
</reference>
<accession>A0A4Y1ZMM9</accession>
<gene>
    <name evidence="1" type="ORF">AVEN_24915_1</name>
</gene>
<organism evidence="1 2">
    <name type="scientific">Araneus ventricosus</name>
    <name type="common">Orbweaver spider</name>
    <name type="synonym">Epeira ventricosa</name>
    <dbReference type="NCBI Taxonomy" id="182803"/>
    <lineage>
        <taxon>Eukaryota</taxon>
        <taxon>Metazoa</taxon>
        <taxon>Ecdysozoa</taxon>
        <taxon>Arthropoda</taxon>
        <taxon>Chelicerata</taxon>
        <taxon>Arachnida</taxon>
        <taxon>Araneae</taxon>
        <taxon>Araneomorphae</taxon>
        <taxon>Entelegynae</taxon>
        <taxon>Araneoidea</taxon>
        <taxon>Araneidae</taxon>
        <taxon>Araneus</taxon>
    </lineage>
</organism>
<dbReference type="EMBL" id="BGPR01075976">
    <property type="protein sequence ID" value="GBL58531.1"/>
    <property type="molecule type" value="Genomic_DNA"/>
</dbReference>
<dbReference type="AlphaFoldDB" id="A0A4Y1ZMM9"/>